<organism evidence="3">
    <name type="scientific">freshwater metagenome</name>
    <dbReference type="NCBI Taxonomy" id="449393"/>
    <lineage>
        <taxon>unclassified sequences</taxon>
        <taxon>metagenomes</taxon>
        <taxon>ecological metagenomes</taxon>
    </lineage>
</organism>
<dbReference type="SUPFAM" id="SSF53756">
    <property type="entry name" value="UDP-Glycosyltransferase/glycogen phosphorylase"/>
    <property type="match status" value="1"/>
</dbReference>
<accession>A0A6J6TNQ7</accession>
<sequence>MRIAHVTDCYLPRTGGIETQVRALAMQQRSSGDDVRIITATGGRDGVFSGDDIVDGLTVHRVAARLPFDLPIHPRTRREVAQILKAHPVDVVHIHAGVVSPFAWGALRAAHEVGLPVLVTVHSVWGPLARPGFRASRAVVRWDAWGAQLSAVSDVAAAEIARALPGAGEVLVLPNAIDPADWSTYRVEGEPEELRISTVMRLAPRKRIIPFLKIIDQAQRALQGTPRLRVAVIGDGPERARAERFVRDHGLESSVSFLGRLDRAEILEVFANTDIVLQPSVKESFGLAALEARSAGLPIIARSQTGTTQFVHDGVEGLLADSDAGMAQAIMRVARDRALLDRIAAHNQSTPPDDTWPRLLALVQDAYLAAQSRAAN</sequence>
<dbReference type="InterPro" id="IPR028098">
    <property type="entry name" value="Glyco_trans_4-like_N"/>
</dbReference>
<dbReference type="Pfam" id="PF13439">
    <property type="entry name" value="Glyco_transf_4"/>
    <property type="match status" value="1"/>
</dbReference>
<protein>
    <submittedName>
        <fullName evidence="3">Unannotated protein</fullName>
    </submittedName>
</protein>
<proteinExistence type="predicted"/>
<dbReference type="Pfam" id="PF00534">
    <property type="entry name" value="Glycos_transf_1"/>
    <property type="match status" value="1"/>
</dbReference>
<dbReference type="PANTHER" id="PTHR45947:SF3">
    <property type="entry name" value="SULFOQUINOVOSYL TRANSFERASE SQD2"/>
    <property type="match status" value="1"/>
</dbReference>
<gene>
    <name evidence="3" type="ORF">UFOPK2786_01189</name>
</gene>
<feature type="domain" description="Glycosyltransferase subfamily 4-like N-terminal" evidence="2">
    <location>
        <begin position="15"/>
        <end position="180"/>
    </location>
</feature>
<dbReference type="CDD" id="cd03801">
    <property type="entry name" value="GT4_PimA-like"/>
    <property type="match status" value="1"/>
</dbReference>
<name>A0A6J6TNQ7_9ZZZZ</name>
<dbReference type="InterPro" id="IPR001296">
    <property type="entry name" value="Glyco_trans_1"/>
</dbReference>
<evidence type="ECO:0000259" key="2">
    <source>
        <dbReference type="Pfam" id="PF13439"/>
    </source>
</evidence>
<reference evidence="3" key="1">
    <citation type="submission" date="2020-05" db="EMBL/GenBank/DDBJ databases">
        <authorList>
            <person name="Chiriac C."/>
            <person name="Salcher M."/>
            <person name="Ghai R."/>
            <person name="Kavagutti S V."/>
        </authorList>
    </citation>
    <scope>NUCLEOTIDE SEQUENCE</scope>
</reference>
<evidence type="ECO:0000313" key="3">
    <source>
        <dbReference type="EMBL" id="CAB4749020.1"/>
    </source>
</evidence>
<dbReference type="GO" id="GO:0016758">
    <property type="term" value="F:hexosyltransferase activity"/>
    <property type="evidence" value="ECO:0007669"/>
    <property type="project" value="TreeGrafter"/>
</dbReference>
<feature type="domain" description="Glycosyl transferase family 1" evidence="1">
    <location>
        <begin position="192"/>
        <end position="344"/>
    </location>
</feature>
<evidence type="ECO:0000259" key="1">
    <source>
        <dbReference type="Pfam" id="PF00534"/>
    </source>
</evidence>
<dbReference type="InterPro" id="IPR050194">
    <property type="entry name" value="Glycosyltransferase_grp1"/>
</dbReference>
<dbReference type="AlphaFoldDB" id="A0A6J6TNQ7"/>
<dbReference type="EMBL" id="CAEZYW010000189">
    <property type="protein sequence ID" value="CAB4749020.1"/>
    <property type="molecule type" value="Genomic_DNA"/>
</dbReference>
<dbReference type="Gene3D" id="3.40.50.2000">
    <property type="entry name" value="Glycogen Phosphorylase B"/>
    <property type="match status" value="2"/>
</dbReference>
<dbReference type="PANTHER" id="PTHR45947">
    <property type="entry name" value="SULFOQUINOVOSYL TRANSFERASE SQD2"/>
    <property type="match status" value="1"/>
</dbReference>